<sequence length="240" mass="26974">MAYYVREMMPGNLYITMSLHDDPRYIAGPLLCPTRPPAAFEPSSYETTCNPFFDHEQNTAYLYQCKVDPKQSLYLLTTETMSPVELRMKRSVVIILNVFGVPRQLCDVVTNYLVWLLRHTARTASRTFIWAATGYVRSREHAAGVCTDGDDSGNTFVVNGFLREALGLGHSELGYAIGGQVPRPVIVSRFAVTIVEEGREEDDGHVEEETQGPQGPLKTPLMLPMDAWPSLEDSHRKDKM</sequence>
<gene>
    <name evidence="2" type="ORF">F5Z01DRAFT_674207</name>
</gene>
<feature type="compositionally biased region" description="Acidic residues" evidence="1">
    <location>
        <begin position="198"/>
        <end position="210"/>
    </location>
</feature>
<evidence type="ECO:0000313" key="3">
    <source>
        <dbReference type="Proteomes" id="UP000887229"/>
    </source>
</evidence>
<feature type="region of interest" description="Disordered" evidence="1">
    <location>
        <begin position="198"/>
        <end position="240"/>
    </location>
</feature>
<evidence type="ECO:0000313" key="2">
    <source>
        <dbReference type="EMBL" id="KAG9254469.1"/>
    </source>
</evidence>
<accession>A0A9P7ZLU0</accession>
<comment type="caution">
    <text evidence="2">The sequence shown here is derived from an EMBL/GenBank/DDBJ whole genome shotgun (WGS) entry which is preliminary data.</text>
</comment>
<protein>
    <submittedName>
        <fullName evidence="2">Uncharacterized protein</fullName>
    </submittedName>
</protein>
<dbReference type="GeneID" id="70295922"/>
<proteinExistence type="predicted"/>
<reference evidence="2" key="1">
    <citation type="journal article" date="2021" name="IMA Fungus">
        <title>Genomic characterization of three marine fungi, including Emericellopsis atlantica sp. nov. with signatures of a generalist lifestyle and marine biomass degradation.</title>
        <authorList>
            <person name="Hagestad O.C."/>
            <person name="Hou L."/>
            <person name="Andersen J.H."/>
            <person name="Hansen E.H."/>
            <person name="Altermark B."/>
            <person name="Li C."/>
            <person name="Kuhnert E."/>
            <person name="Cox R.J."/>
            <person name="Crous P.W."/>
            <person name="Spatafora J.W."/>
            <person name="Lail K."/>
            <person name="Amirebrahimi M."/>
            <person name="Lipzen A."/>
            <person name="Pangilinan J."/>
            <person name="Andreopoulos W."/>
            <person name="Hayes R.D."/>
            <person name="Ng V."/>
            <person name="Grigoriev I.V."/>
            <person name="Jackson S.A."/>
            <person name="Sutton T.D.S."/>
            <person name="Dobson A.D.W."/>
            <person name="Rama T."/>
        </authorList>
    </citation>
    <scope>NUCLEOTIDE SEQUENCE</scope>
    <source>
        <strain evidence="2">TS7</strain>
    </source>
</reference>
<dbReference type="EMBL" id="MU251254">
    <property type="protein sequence ID" value="KAG9254469.1"/>
    <property type="molecule type" value="Genomic_DNA"/>
</dbReference>
<dbReference type="RefSeq" id="XP_046118393.1">
    <property type="nucleotide sequence ID" value="XM_046265019.1"/>
</dbReference>
<dbReference type="AlphaFoldDB" id="A0A9P7ZLU0"/>
<dbReference type="OrthoDB" id="4973143at2759"/>
<evidence type="ECO:0000256" key="1">
    <source>
        <dbReference type="SAM" id="MobiDB-lite"/>
    </source>
</evidence>
<dbReference type="Proteomes" id="UP000887229">
    <property type="component" value="Unassembled WGS sequence"/>
</dbReference>
<keyword evidence="3" id="KW-1185">Reference proteome</keyword>
<name>A0A9P7ZLU0_9HYPO</name>
<organism evidence="2 3">
    <name type="scientific">Emericellopsis atlantica</name>
    <dbReference type="NCBI Taxonomy" id="2614577"/>
    <lineage>
        <taxon>Eukaryota</taxon>
        <taxon>Fungi</taxon>
        <taxon>Dikarya</taxon>
        <taxon>Ascomycota</taxon>
        <taxon>Pezizomycotina</taxon>
        <taxon>Sordariomycetes</taxon>
        <taxon>Hypocreomycetidae</taxon>
        <taxon>Hypocreales</taxon>
        <taxon>Bionectriaceae</taxon>
        <taxon>Emericellopsis</taxon>
    </lineage>
</organism>